<dbReference type="Proteomes" id="UP001146468">
    <property type="component" value="Unassembled WGS sequence"/>
</dbReference>
<evidence type="ECO:0000313" key="2">
    <source>
        <dbReference type="Proteomes" id="UP001146468"/>
    </source>
</evidence>
<gene>
    <name evidence="1" type="ORF">L8U60_06035</name>
</gene>
<reference evidence="1" key="1">
    <citation type="submission" date="2022-02" db="EMBL/GenBank/DDBJ databases">
        <title>Corynebacterium sp. from urogenital microbiome.</title>
        <authorList>
            <person name="Cappelli E.A."/>
            <person name="Ribeiro T.G."/>
            <person name="Peixe L."/>
        </authorList>
    </citation>
    <scope>NUCLEOTIDE SEQUENCE</scope>
    <source>
        <strain evidence="1">C8Ua_172</strain>
    </source>
</reference>
<accession>A0A9X3LTR4</accession>
<dbReference type="RefSeq" id="WP_269965474.1">
    <property type="nucleotide sequence ID" value="NZ_JAKMUS010000007.1"/>
</dbReference>
<evidence type="ECO:0000313" key="1">
    <source>
        <dbReference type="EMBL" id="MCZ9294045.1"/>
    </source>
</evidence>
<dbReference type="EMBL" id="JAKMUS010000007">
    <property type="protein sequence ID" value="MCZ9294045.1"/>
    <property type="molecule type" value="Genomic_DNA"/>
</dbReference>
<dbReference type="AlphaFoldDB" id="A0A9X3LTR4"/>
<protein>
    <submittedName>
        <fullName evidence="1">Uncharacterized protein</fullName>
    </submittedName>
</protein>
<organism evidence="1 2">
    <name type="scientific">Corynebacterium meitnerae</name>
    <dbReference type="NCBI Taxonomy" id="2913498"/>
    <lineage>
        <taxon>Bacteria</taxon>
        <taxon>Bacillati</taxon>
        <taxon>Actinomycetota</taxon>
        <taxon>Actinomycetes</taxon>
        <taxon>Mycobacteriales</taxon>
        <taxon>Corynebacteriaceae</taxon>
        <taxon>Corynebacterium</taxon>
    </lineage>
</organism>
<proteinExistence type="predicted"/>
<name>A0A9X3LTR4_9CORY</name>
<sequence length="48" mass="4999">MNAFGSLVAGFTNPIEALASFDAQVILDAGCSPARVRDWTKTSAARNG</sequence>
<comment type="caution">
    <text evidence="1">The sequence shown here is derived from an EMBL/GenBank/DDBJ whole genome shotgun (WGS) entry which is preliminary data.</text>
</comment>
<keyword evidence="2" id="KW-1185">Reference proteome</keyword>